<evidence type="ECO:0000256" key="16">
    <source>
        <dbReference type="ARBA" id="ARBA00023315"/>
    </source>
</evidence>
<dbReference type="PANTHER" id="PTHR10434">
    <property type="entry name" value="1-ACYL-SN-GLYCEROL-3-PHOSPHATE ACYLTRANSFERASE"/>
    <property type="match status" value="1"/>
</dbReference>
<dbReference type="SUPFAM" id="SSF69593">
    <property type="entry name" value="Glycerol-3-phosphate (1)-acyltransferase"/>
    <property type="match status" value="1"/>
</dbReference>
<evidence type="ECO:0000256" key="12">
    <source>
        <dbReference type="ARBA" id="ARBA00023098"/>
    </source>
</evidence>
<evidence type="ECO:0000256" key="8">
    <source>
        <dbReference type="ARBA" id="ARBA00022475"/>
    </source>
</evidence>
<keyword evidence="14 18" id="KW-0594">Phospholipid biosynthesis</keyword>
<keyword evidence="21" id="KW-1185">Reference proteome</keyword>
<dbReference type="UniPathway" id="UPA00557">
    <property type="reaction ID" value="UER00613"/>
</dbReference>
<dbReference type="Proteomes" id="UP000004088">
    <property type="component" value="Unassembled WGS sequence"/>
</dbReference>
<evidence type="ECO:0000256" key="6">
    <source>
        <dbReference type="ARBA" id="ARBA00013211"/>
    </source>
</evidence>
<comment type="similarity">
    <text evidence="5 18">Belongs to the 1-acyl-sn-glycerol-3-phosphate acyltransferase family.</text>
</comment>
<dbReference type="InterPro" id="IPR004552">
    <property type="entry name" value="AGP_acyltrans"/>
</dbReference>
<comment type="pathway">
    <text evidence="4">Lipid metabolism.</text>
</comment>
<proteinExistence type="inferred from homology"/>
<dbReference type="PANTHER" id="PTHR10434:SF59">
    <property type="entry name" value="1-ACYL-SN-GLYCEROL-3-PHOSPHATE ACYLTRANSFERASE"/>
    <property type="match status" value="1"/>
</dbReference>
<evidence type="ECO:0000256" key="10">
    <source>
        <dbReference type="ARBA" id="ARBA00022519"/>
    </source>
</evidence>
<evidence type="ECO:0000256" key="3">
    <source>
        <dbReference type="ARBA" id="ARBA00004728"/>
    </source>
</evidence>
<comment type="pathway">
    <text evidence="3">Phospholipid metabolism; CDP-diacylglycerol biosynthesis; CDP-diacylglycerol from sn-glycerol 3-phosphate: step 2/3.</text>
</comment>
<comment type="caution">
    <text evidence="20">The sequence shown here is derived from an EMBL/GenBank/DDBJ whole genome shotgun (WGS) entry which is preliminary data.</text>
</comment>
<comment type="domain">
    <text evidence="18">The HXXXXD motif is essential for acyltransferase activity and may constitute the binding site for the phosphate moiety of the glycerol-3-phosphate.</text>
</comment>
<evidence type="ECO:0000256" key="9">
    <source>
        <dbReference type="ARBA" id="ARBA00022516"/>
    </source>
</evidence>
<evidence type="ECO:0000256" key="4">
    <source>
        <dbReference type="ARBA" id="ARBA00005189"/>
    </source>
</evidence>
<dbReference type="NCBIfam" id="TIGR00530">
    <property type="entry name" value="AGP_acyltrn"/>
    <property type="match status" value="1"/>
</dbReference>
<keyword evidence="13" id="KW-0472">Membrane</keyword>
<dbReference type="RefSeq" id="WP_003784679.1">
    <property type="nucleotide sequence ID" value="NZ_GL870929.1"/>
</dbReference>
<evidence type="ECO:0000256" key="1">
    <source>
        <dbReference type="ARBA" id="ARBA00001141"/>
    </source>
</evidence>
<comment type="subcellular location">
    <subcellularLocation>
        <location evidence="2">Cell inner membrane</location>
        <topology evidence="2">Peripheral membrane protein</topology>
    </subcellularLocation>
</comment>
<dbReference type="GO" id="GO:0005886">
    <property type="term" value="C:plasma membrane"/>
    <property type="evidence" value="ECO:0007669"/>
    <property type="project" value="UniProtKB-SubCell"/>
</dbReference>
<dbReference type="GO" id="GO:0003841">
    <property type="term" value="F:1-acylglycerol-3-phosphate O-acyltransferase activity"/>
    <property type="evidence" value="ECO:0007669"/>
    <property type="project" value="UniProtKB-UniRule"/>
</dbReference>
<feature type="domain" description="Phospholipid/glycerol acyltransferase" evidence="19">
    <location>
        <begin position="70"/>
        <end position="182"/>
    </location>
</feature>
<evidence type="ECO:0000256" key="17">
    <source>
        <dbReference type="ARBA" id="ARBA00037183"/>
    </source>
</evidence>
<gene>
    <name evidence="20" type="primary">plsC</name>
    <name evidence="20" type="ORF">HMPREF9098_2403</name>
</gene>
<evidence type="ECO:0000256" key="2">
    <source>
        <dbReference type="ARBA" id="ARBA00004417"/>
    </source>
</evidence>
<dbReference type="InterPro" id="IPR002123">
    <property type="entry name" value="Plipid/glycerol_acylTrfase"/>
</dbReference>
<dbReference type="GO" id="GO:0016024">
    <property type="term" value="P:CDP-diacylglycerol biosynthetic process"/>
    <property type="evidence" value="ECO:0007669"/>
    <property type="project" value="UniProtKB-UniPathway"/>
</dbReference>
<dbReference type="AlphaFoldDB" id="F0F2R8"/>
<keyword evidence="11 18" id="KW-0808">Transferase</keyword>
<comment type="function">
    <text evidence="17">Converts lysophosphatidic acid (LPA) into phosphatidic acid by incorporating acyl moiety at the 2 position.</text>
</comment>
<dbReference type="STRING" id="888741.HMPREF9098_2403"/>
<keyword evidence="15 18" id="KW-1208">Phospholipid metabolism</keyword>
<keyword evidence="8" id="KW-1003">Cell membrane</keyword>
<evidence type="ECO:0000256" key="15">
    <source>
        <dbReference type="ARBA" id="ARBA00023264"/>
    </source>
</evidence>
<sequence>MAHSTPFWRRLFRLGALVFWLFRAVWRIRQLPAGNREARQQAVRQLSMHCLDILNVRLHGLKQPAPLQGTLIVSNHVSWLDILVINSLYPSGFIAMKELKNWWVIGKMVTNAGTIFIDRSNRKDIDPINQAIAESLRQGDNVCFFPEAKTSSGTGILPLKAALFQSAIMAGAPVQALALRYYVAQRRSESVSFADVGLFRSVWQIVSQPQIDVQVDAAPAIAPATYDDRFVMKDEVEHYLRQVVEQDVPPALGYQA</sequence>
<evidence type="ECO:0000259" key="19">
    <source>
        <dbReference type="SMART" id="SM00563"/>
    </source>
</evidence>
<keyword evidence="16 18" id="KW-0012">Acyltransferase</keyword>
<evidence type="ECO:0000313" key="20">
    <source>
        <dbReference type="EMBL" id="EGC16080.1"/>
    </source>
</evidence>
<evidence type="ECO:0000256" key="5">
    <source>
        <dbReference type="ARBA" id="ARBA00008655"/>
    </source>
</evidence>
<organism evidence="20 21">
    <name type="scientific">Kingella denitrificans ATCC 33394</name>
    <dbReference type="NCBI Taxonomy" id="888741"/>
    <lineage>
        <taxon>Bacteria</taxon>
        <taxon>Pseudomonadati</taxon>
        <taxon>Pseudomonadota</taxon>
        <taxon>Betaproteobacteria</taxon>
        <taxon>Neisseriales</taxon>
        <taxon>Neisseriaceae</taxon>
        <taxon>Kingella</taxon>
    </lineage>
</organism>
<dbReference type="EMBL" id="AEWV01000046">
    <property type="protein sequence ID" value="EGC16080.1"/>
    <property type="molecule type" value="Genomic_DNA"/>
</dbReference>
<dbReference type="SMART" id="SM00563">
    <property type="entry name" value="PlsC"/>
    <property type="match status" value="1"/>
</dbReference>
<keyword evidence="10" id="KW-0997">Cell inner membrane</keyword>
<comment type="catalytic activity">
    <reaction evidence="1 18">
        <text>a 1-acyl-sn-glycero-3-phosphate + an acyl-CoA = a 1,2-diacyl-sn-glycero-3-phosphate + CoA</text>
        <dbReference type="Rhea" id="RHEA:19709"/>
        <dbReference type="ChEBI" id="CHEBI:57287"/>
        <dbReference type="ChEBI" id="CHEBI:57970"/>
        <dbReference type="ChEBI" id="CHEBI:58342"/>
        <dbReference type="ChEBI" id="CHEBI:58608"/>
        <dbReference type="EC" id="2.3.1.51"/>
    </reaction>
</comment>
<name>F0F2R8_9NEIS</name>
<evidence type="ECO:0000256" key="11">
    <source>
        <dbReference type="ARBA" id="ARBA00022679"/>
    </source>
</evidence>
<dbReference type="GO" id="GO:0006654">
    <property type="term" value="P:phosphatidic acid biosynthetic process"/>
    <property type="evidence" value="ECO:0007669"/>
    <property type="project" value="TreeGrafter"/>
</dbReference>
<keyword evidence="9 18" id="KW-0444">Lipid biosynthesis</keyword>
<evidence type="ECO:0000313" key="21">
    <source>
        <dbReference type="Proteomes" id="UP000004088"/>
    </source>
</evidence>
<reference evidence="20 21" key="1">
    <citation type="submission" date="2011-01" db="EMBL/GenBank/DDBJ databases">
        <authorList>
            <person name="Muzny D."/>
            <person name="Qin X."/>
            <person name="Deng J."/>
            <person name="Jiang H."/>
            <person name="Liu Y."/>
            <person name="Qu J."/>
            <person name="Song X.-Z."/>
            <person name="Zhang L."/>
            <person name="Thornton R."/>
            <person name="Coyle M."/>
            <person name="Francisco L."/>
            <person name="Jackson L."/>
            <person name="Javaid M."/>
            <person name="Korchina V."/>
            <person name="Kovar C."/>
            <person name="Mata R."/>
            <person name="Mathew T."/>
            <person name="Ngo R."/>
            <person name="Nguyen L."/>
            <person name="Nguyen N."/>
            <person name="Okwuonu G."/>
            <person name="Ongeri F."/>
            <person name="Pham C."/>
            <person name="Simmons D."/>
            <person name="Wilczek-Boney K."/>
            <person name="Hale W."/>
            <person name="Jakkamsetti A."/>
            <person name="Pham P."/>
            <person name="Ruth R."/>
            <person name="San Lucas F."/>
            <person name="Warren J."/>
            <person name="Zhang J."/>
            <person name="Zhao Z."/>
            <person name="Zhou C."/>
            <person name="Zhu D."/>
            <person name="Lee S."/>
            <person name="Bess C."/>
            <person name="Blankenburg K."/>
            <person name="Forbes L."/>
            <person name="Fu Q."/>
            <person name="Gubbala S."/>
            <person name="Hirani K."/>
            <person name="Jayaseelan J.C."/>
            <person name="Lara F."/>
            <person name="Munidasa M."/>
            <person name="Palculict T."/>
            <person name="Patil S."/>
            <person name="Pu L.-L."/>
            <person name="Saada N."/>
            <person name="Tang L."/>
            <person name="Weissenberger G."/>
            <person name="Zhu Y."/>
            <person name="Hemphill L."/>
            <person name="Shang Y."/>
            <person name="Youmans B."/>
            <person name="Ayvaz T."/>
            <person name="Ross M."/>
            <person name="Santibanez J."/>
            <person name="Aqrawi P."/>
            <person name="Gross S."/>
            <person name="Joshi V."/>
            <person name="Fowler G."/>
            <person name="Nazareth L."/>
            <person name="Reid J."/>
            <person name="Worley K."/>
            <person name="Petrosino J."/>
            <person name="Highlander S."/>
            <person name="Gibbs R."/>
        </authorList>
    </citation>
    <scope>NUCLEOTIDE SEQUENCE [LARGE SCALE GENOMIC DNA]</scope>
    <source>
        <strain evidence="20 21">ATCC 33394</strain>
    </source>
</reference>
<keyword evidence="12 18" id="KW-0443">Lipid metabolism</keyword>
<evidence type="ECO:0000256" key="13">
    <source>
        <dbReference type="ARBA" id="ARBA00023136"/>
    </source>
</evidence>
<evidence type="ECO:0000256" key="14">
    <source>
        <dbReference type="ARBA" id="ARBA00023209"/>
    </source>
</evidence>
<dbReference type="HOGENOM" id="CLU_027938_0_1_4"/>
<dbReference type="EC" id="2.3.1.51" evidence="6 18"/>
<evidence type="ECO:0000256" key="18">
    <source>
        <dbReference type="RuleBase" id="RU361267"/>
    </source>
</evidence>
<dbReference type="CDD" id="cd07989">
    <property type="entry name" value="LPLAT_AGPAT-like"/>
    <property type="match status" value="1"/>
</dbReference>
<dbReference type="Pfam" id="PF01553">
    <property type="entry name" value="Acyltransferase"/>
    <property type="match status" value="1"/>
</dbReference>
<protein>
    <recommendedName>
        <fullName evidence="7 18">1-acyl-sn-glycerol-3-phosphate acyltransferase</fullName>
        <ecNumber evidence="6 18">2.3.1.51</ecNumber>
    </recommendedName>
</protein>
<accession>F0F2R8</accession>
<evidence type="ECO:0000256" key="7">
    <source>
        <dbReference type="ARBA" id="ARBA00016139"/>
    </source>
</evidence>